<dbReference type="OrthoDB" id="4366200at2759"/>
<organism evidence="2">
    <name type="scientific">Trichophyton rubrum CBS 288.86</name>
    <dbReference type="NCBI Taxonomy" id="1215330"/>
    <lineage>
        <taxon>Eukaryota</taxon>
        <taxon>Fungi</taxon>
        <taxon>Dikarya</taxon>
        <taxon>Ascomycota</taxon>
        <taxon>Pezizomycotina</taxon>
        <taxon>Eurotiomycetes</taxon>
        <taxon>Eurotiomycetidae</taxon>
        <taxon>Onygenales</taxon>
        <taxon>Arthrodermataceae</taxon>
        <taxon>Trichophyton</taxon>
    </lineage>
</organism>
<dbReference type="Proteomes" id="UP000023758">
    <property type="component" value="Unassembled WGS sequence"/>
</dbReference>
<dbReference type="EMBL" id="KK207865">
    <property type="protein sequence ID" value="EZF51605.1"/>
    <property type="molecule type" value="Genomic_DNA"/>
</dbReference>
<feature type="compositionally biased region" description="Basic and acidic residues" evidence="1">
    <location>
        <begin position="254"/>
        <end position="263"/>
    </location>
</feature>
<evidence type="ECO:0000313" key="2">
    <source>
        <dbReference type="EMBL" id="EZF51605.1"/>
    </source>
</evidence>
<feature type="region of interest" description="Disordered" evidence="1">
    <location>
        <begin position="541"/>
        <end position="583"/>
    </location>
</feature>
<feature type="compositionally biased region" description="Acidic residues" evidence="1">
    <location>
        <begin position="559"/>
        <end position="569"/>
    </location>
</feature>
<reference evidence="2" key="1">
    <citation type="submission" date="2014-02" db="EMBL/GenBank/DDBJ databases">
        <title>The Genome Sequence of Trichophyton rubrum (morphotype fischeri) CBS 288.86.</title>
        <authorList>
            <consortium name="The Broad Institute Genomics Platform"/>
            <person name="Cuomo C.A."/>
            <person name="White T.C."/>
            <person name="Graser Y."/>
            <person name="Martinez-Rossi N."/>
            <person name="Heitman J."/>
            <person name="Young S.K."/>
            <person name="Zeng Q."/>
            <person name="Gargeya S."/>
            <person name="Abouelleil A."/>
            <person name="Alvarado L."/>
            <person name="Chapman S.B."/>
            <person name="Gainer-Dewar J."/>
            <person name="Goldberg J."/>
            <person name="Griggs A."/>
            <person name="Gujja S."/>
            <person name="Hansen M."/>
            <person name="Howarth C."/>
            <person name="Imamovic A."/>
            <person name="Larimer J."/>
            <person name="Martinez D."/>
            <person name="Murphy C."/>
            <person name="Pearson M.D."/>
            <person name="Persinoti G."/>
            <person name="Poon T."/>
            <person name="Priest M."/>
            <person name="Roberts A.D."/>
            <person name="Saif S."/>
            <person name="Shea T.D."/>
            <person name="Sykes S.N."/>
            <person name="Wortman J."/>
            <person name="Nusbaum C."/>
            <person name="Birren B."/>
        </authorList>
    </citation>
    <scope>NUCLEOTIDE SEQUENCE [LARGE SCALE GENOMIC DNA]</scope>
    <source>
        <strain evidence="2">CBS 288.86</strain>
    </source>
</reference>
<dbReference type="AlphaFoldDB" id="A0A022VZS7"/>
<proteinExistence type="predicted"/>
<sequence length="583" mass="64022">MQSSPSEGIYASLQTLPCCFSPIQSPHELRTENSPNSQPAMNQGQELTHLIEPQLQHLWGFPAEPYVTEGLDSLSDLGLFGDGSDFQDALDRLTASNGGNDNVDGSLLQHDTTLNGNTIPAAENTETHGYQPSLDEHTGALTAGLDDGKHVLKRSFDCIDDATNARTDDTCETSKRLCKSPSNTPGTIRIASPSTLCDATSCHSSDGSIASSHNGSHLALLQRTGRSYEQENVSQAITVERALRSPPTQCIPDDNSRRERESSVDSLFDDVEVPGEPVPPPVPIHQPLSLPGRPCHTVFSSILSPPESPPGAEPVFLKPWVRKPVSEIIKKYNNIGSQDLLNSMYRQVFTTHRNAEKYISPYPRMGGPLGYLPSTPVAHVKCVEVADSTVNHRINQYRRIAHRMRYERDKIAWFSAQWGDIDPVTGKSKAQQMREECTLLKRSITFKNKAIEEATADAELWRNKFRNLEAAHLNLLTQYHAAIAVASKATAANLASHQGTSKPTTVASEPARIDLTAEKPVTAKPAVSALNRMRMKKYNWLDNSRRCPAPQPATPAAENESEPGQDDNDERSQMLVQELGDLN</sequence>
<protein>
    <submittedName>
        <fullName evidence="2">Uncharacterized protein</fullName>
    </submittedName>
</protein>
<dbReference type="HOGENOM" id="CLU_462286_0_0_1"/>
<gene>
    <name evidence="2" type="ORF">H103_05110</name>
</gene>
<name>A0A022VZS7_TRIRU</name>
<accession>A0A022VZS7</accession>
<feature type="region of interest" description="Disordered" evidence="1">
    <location>
        <begin position="239"/>
        <end position="266"/>
    </location>
</feature>
<evidence type="ECO:0000256" key="1">
    <source>
        <dbReference type="SAM" id="MobiDB-lite"/>
    </source>
</evidence>